<gene>
    <name evidence="1" type="ORF">GALL_468850</name>
</gene>
<evidence type="ECO:0000313" key="1">
    <source>
        <dbReference type="EMBL" id="OIQ71496.1"/>
    </source>
</evidence>
<dbReference type="EMBL" id="MLJW01003699">
    <property type="protein sequence ID" value="OIQ71496.1"/>
    <property type="molecule type" value="Genomic_DNA"/>
</dbReference>
<sequence>MHRTSVREYAGQLIVGHARPVTDAAGIEMDEWRSRCRIETDAAALQPKTGEADLLEWNVRNEEIHRVAEHMLAEACHP</sequence>
<proteinExistence type="predicted"/>
<name>A0A1J5PL02_9ZZZZ</name>
<organism evidence="1">
    <name type="scientific">mine drainage metagenome</name>
    <dbReference type="NCBI Taxonomy" id="410659"/>
    <lineage>
        <taxon>unclassified sequences</taxon>
        <taxon>metagenomes</taxon>
        <taxon>ecological metagenomes</taxon>
    </lineage>
</organism>
<accession>A0A1J5PL02</accession>
<reference evidence="1" key="1">
    <citation type="submission" date="2016-10" db="EMBL/GenBank/DDBJ databases">
        <title>Sequence of Gallionella enrichment culture.</title>
        <authorList>
            <person name="Poehlein A."/>
            <person name="Muehling M."/>
            <person name="Daniel R."/>
        </authorList>
    </citation>
    <scope>NUCLEOTIDE SEQUENCE</scope>
</reference>
<comment type="caution">
    <text evidence="1">The sequence shown here is derived from an EMBL/GenBank/DDBJ whole genome shotgun (WGS) entry which is preliminary data.</text>
</comment>
<dbReference type="AlphaFoldDB" id="A0A1J5PL02"/>
<protein>
    <submittedName>
        <fullName evidence="1">Uncharacterized protein</fullName>
    </submittedName>
</protein>